<dbReference type="InterPro" id="IPR013249">
    <property type="entry name" value="RNA_pol_sigma70_r4_t2"/>
</dbReference>
<dbReference type="InterPro" id="IPR013325">
    <property type="entry name" value="RNA_pol_sigma_r2"/>
</dbReference>
<keyword evidence="8" id="KW-1185">Reference proteome</keyword>
<evidence type="ECO:0000256" key="4">
    <source>
        <dbReference type="ARBA" id="ARBA00023163"/>
    </source>
</evidence>
<dbReference type="SUPFAM" id="SSF88946">
    <property type="entry name" value="Sigma2 domain of RNA polymerase sigma factors"/>
    <property type="match status" value="1"/>
</dbReference>
<dbReference type="PANTHER" id="PTHR43133">
    <property type="entry name" value="RNA POLYMERASE ECF-TYPE SIGMA FACTO"/>
    <property type="match status" value="1"/>
</dbReference>
<keyword evidence="4" id="KW-0804">Transcription</keyword>
<keyword evidence="2" id="KW-0805">Transcription regulation</keyword>
<dbReference type="InterPro" id="IPR007627">
    <property type="entry name" value="RNA_pol_sigma70_r2"/>
</dbReference>
<comment type="similarity">
    <text evidence="1">Belongs to the sigma-70 factor family. ECF subfamily.</text>
</comment>
<name>A0ABQ3XJY7_9ACTN</name>
<dbReference type="Gene3D" id="1.10.1740.10">
    <property type="match status" value="1"/>
</dbReference>
<dbReference type="Gene3D" id="1.10.10.10">
    <property type="entry name" value="Winged helix-like DNA-binding domain superfamily/Winged helix DNA-binding domain"/>
    <property type="match status" value="1"/>
</dbReference>
<sequence length="192" mass="21333">MRRRRQRPVPPVNEQSSDAELLRAVAAEQTAALRILHHRHAGWLRARLRRRCADPDVIDAAIQDTFVAVWDDAHRYEERAADAAAWLWTIAVRRLVSALRGPAHRWLSDPAADLSDDVATTPSAEELVLLGVEHGALGPALDRLSPELRSLIEATALDGLTVREAAKLFGIPEGTAKSRLTRARTRLRELLT</sequence>
<proteinExistence type="inferred from homology"/>
<evidence type="ECO:0000313" key="8">
    <source>
        <dbReference type="Proteomes" id="UP000612282"/>
    </source>
</evidence>
<gene>
    <name evidence="7" type="ORF">Aco03nite_072200</name>
</gene>
<protein>
    <submittedName>
        <fullName evidence="7">RNA polymerase sigma24 factor</fullName>
    </submittedName>
</protein>
<evidence type="ECO:0000256" key="3">
    <source>
        <dbReference type="ARBA" id="ARBA00023082"/>
    </source>
</evidence>
<reference evidence="7 8" key="1">
    <citation type="submission" date="2021-01" db="EMBL/GenBank/DDBJ databases">
        <title>Whole genome shotgun sequence of Actinoplanes couchii NBRC 106145.</title>
        <authorList>
            <person name="Komaki H."/>
            <person name="Tamura T."/>
        </authorList>
    </citation>
    <scope>NUCLEOTIDE SEQUENCE [LARGE SCALE GENOMIC DNA]</scope>
    <source>
        <strain evidence="7 8">NBRC 106145</strain>
    </source>
</reference>
<comment type="caution">
    <text evidence="7">The sequence shown here is derived from an EMBL/GenBank/DDBJ whole genome shotgun (WGS) entry which is preliminary data.</text>
</comment>
<dbReference type="InterPro" id="IPR036388">
    <property type="entry name" value="WH-like_DNA-bd_sf"/>
</dbReference>
<dbReference type="PANTHER" id="PTHR43133:SF46">
    <property type="entry name" value="RNA POLYMERASE SIGMA-70 FACTOR ECF SUBFAMILY"/>
    <property type="match status" value="1"/>
</dbReference>
<dbReference type="Pfam" id="PF08281">
    <property type="entry name" value="Sigma70_r4_2"/>
    <property type="match status" value="1"/>
</dbReference>
<evidence type="ECO:0000256" key="2">
    <source>
        <dbReference type="ARBA" id="ARBA00023015"/>
    </source>
</evidence>
<dbReference type="NCBIfam" id="TIGR02937">
    <property type="entry name" value="sigma70-ECF"/>
    <property type="match status" value="1"/>
</dbReference>
<dbReference type="SUPFAM" id="SSF88659">
    <property type="entry name" value="Sigma3 and sigma4 domains of RNA polymerase sigma factors"/>
    <property type="match status" value="1"/>
</dbReference>
<evidence type="ECO:0000259" key="6">
    <source>
        <dbReference type="Pfam" id="PF08281"/>
    </source>
</evidence>
<dbReference type="EMBL" id="BOMG01000090">
    <property type="protein sequence ID" value="GID58816.1"/>
    <property type="molecule type" value="Genomic_DNA"/>
</dbReference>
<dbReference type="RefSeq" id="WP_203804036.1">
    <property type="nucleotide sequence ID" value="NZ_BAAAQE010000007.1"/>
</dbReference>
<dbReference type="InterPro" id="IPR013324">
    <property type="entry name" value="RNA_pol_sigma_r3/r4-like"/>
</dbReference>
<evidence type="ECO:0000259" key="5">
    <source>
        <dbReference type="Pfam" id="PF04542"/>
    </source>
</evidence>
<evidence type="ECO:0000256" key="1">
    <source>
        <dbReference type="ARBA" id="ARBA00010641"/>
    </source>
</evidence>
<keyword evidence="3" id="KW-0731">Sigma factor</keyword>
<dbReference type="InterPro" id="IPR039425">
    <property type="entry name" value="RNA_pol_sigma-70-like"/>
</dbReference>
<dbReference type="Pfam" id="PF04542">
    <property type="entry name" value="Sigma70_r2"/>
    <property type="match status" value="1"/>
</dbReference>
<feature type="domain" description="RNA polymerase sigma-70 region 2" evidence="5">
    <location>
        <begin position="37"/>
        <end position="100"/>
    </location>
</feature>
<dbReference type="InterPro" id="IPR014284">
    <property type="entry name" value="RNA_pol_sigma-70_dom"/>
</dbReference>
<dbReference type="Proteomes" id="UP000612282">
    <property type="component" value="Unassembled WGS sequence"/>
</dbReference>
<feature type="domain" description="RNA polymerase sigma factor 70 region 4 type 2" evidence="6">
    <location>
        <begin position="140"/>
        <end position="187"/>
    </location>
</feature>
<accession>A0ABQ3XJY7</accession>
<organism evidence="7 8">
    <name type="scientific">Actinoplanes couchii</name>
    <dbReference type="NCBI Taxonomy" id="403638"/>
    <lineage>
        <taxon>Bacteria</taxon>
        <taxon>Bacillati</taxon>
        <taxon>Actinomycetota</taxon>
        <taxon>Actinomycetes</taxon>
        <taxon>Micromonosporales</taxon>
        <taxon>Micromonosporaceae</taxon>
        <taxon>Actinoplanes</taxon>
    </lineage>
</organism>
<evidence type="ECO:0000313" key="7">
    <source>
        <dbReference type="EMBL" id="GID58816.1"/>
    </source>
</evidence>